<feature type="domain" description="Formyl transferase N-terminal" evidence="2">
    <location>
        <begin position="8"/>
        <end position="184"/>
    </location>
</feature>
<accession>A0A644T5Q6</accession>
<dbReference type="EMBL" id="VSSQ01000017">
    <property type="protein sequence ID" value="MPL62144.1"/>
    <property type="molecule type" value="Genomic_DNA"/>
</dbReference>
<dbReference type="CDD" id="cd08646">
    <property type="entry name" value="FMT_core_Met-tRNA-FMT_N"/>
    <property type="match status" value="1"/>
</dbReference>
<name>A0A644T5Q6_9ZZZZ</name>
<dbReference type="PANTHER" id="PTHR11138:SF5">
    <property type="entry name" value="METHIONYL-TRNA FORMYLTRANSFERASE, MITOCHONDRIAL"/>
    <property type="match status" value="1"/>
</dbReference>
<gene>
    <name evidence="3" type="primary">fmt_5</name>
    <name evidence="3" type="ORF">SDC9_07747</name>
</gene>
<organism evidence="3">
    <name type="scientific">bioreactor metagenome</name>
    <dbReference type="NCBI Taxonomy" id="1076179"/>
    <lineage>
        <taxon>unclassified sequences</taxon>
        <taxon>metagenomes</taxon>
        <taxon>ecological metagenomes</taxon>
    </lineage>
</organism>
<evidence type="ECO:0000259" key="2">
    <source>
        <dbReference type="Pfam" id="PF00551"/>
    </source>
</evidence>
<keyword evidence="3" id="KW-0808">Transferase</keyword>
<dbReference type="Gene3D" id="3.40.50.12230">
    <property type="match status" value="1"/>
</dbReference>
<dbReference type="GO" id="GO:0004479">
    <property type="term" value="F:methionyl-tRNA formyltransferase activity"/>
    <property type="evidence" value="ECO:0007669"/>
    <property type="project" value="UniProtKB-EC"/>
</dbReference>
<evidence type="ECO:0000313" key="3">
    <source>
        <dbReference type="EMBL" id="MPL62144.1"/>
    </source>
</evidence>
<evidence type="ECO:0000256" key="1">
    <source>
        <dbReference type="ARBA" id="ARBA00012261"/>
    </source>
</evidence>
<dbReference type="Pfam" id="PF00551">
    <property type="entry name" value="Formyl_trans_N"/>
    <property type="match status" value="1"/>
</dbReference>
<reference evidence="3" key="1">
    <citation type="submission" date="2019-08" db="EMBL/GenBank/DDBJ databases">
        <authorList>
            <person name="Kucharzyk K."/>
            <person name="Murdoch R.W."/>
            <person name="Higgins S."/>
            <person name="Loffler F."/>
        </authorList>
    </citation>
    <scope>NUCLEOTIDE SEQUENCE</scope>
</reference>
<dbReference type="InterPro" id="IPR041711">
    <property type="entry name" value="Met-tRNA-FMT_N"/>
</dbReference>
<dbReference type="AlphaFoldDB" id="A0A644T5Q6"/>
<dbReference type="InterPro" id="IPR002376">
    <property type="entry name" value="Formyl_transf_N"/>
</dbReference>
<protein>
    <recommendedName>
        <fullName evidence="1">methionyl-tRNA formyltransferase</fullName>
        <ecNumber evidence="1">2.1.2.9</ecNumber>
    </recommendedName>
</protein>
<dbReference type="PANTHER" id="PTHR11138">
    <property type="entry name" value="METHIONYL-TRNA FORMYLTRANSFERASE"/>
    <property type="match status" value="1"/>
</dbReference>
<dbReference type="SUPFAM" id="SSF53328">
    <property type="entry name" value="Formyltransferase"/>
    <property type="match status" value="1"/>
</dbReference>
<dbReference type="EC" id="2.1.2.9" evidence="1"/>
<proteinExistence type="predicted"/>
<dbReference type="InterPro" id="IPR036477">
    <property type="entry name" value="Formyl_transf_N_sf"/>
</dbReference>
<comment type="caution">
    <text evidence="3">The sequence shown here is derived from an EMBL/GenBank/DDBJ whole genome shotgun (WGS) entry which is preliminary data.</text>
</comment>
<sequence length="296" mass="33708">MKNNQIKFIFWGTGPLAESSLFSLYQNGLIPSLVITSPNKKVGRGLEIQKNIIVTWCESKNIKVWQPESLKDLDIKNSPLGENDFDLSIVASYPKILREEILNLPKFGSLNIHPSLLPKYRGPSPIQTALLNGDTKTGITIIKLDKEIDHGPILIQKEIEIFEEDTNEKLERKCGGEGGEILTQILEPYLEGNLKLVEQDHEKATFTRKFEKAEGKIELEDSAEVLQNKFKAFLPHIPIFFLIKHKGSEFRVKITEIDLFKKETENKLAKDIIKKVIPEGKSEMNFSDFERGYLNS</sequence>